<dbReference type="EMBL" id="BOMN01000040">
    <property type="protein sequence ID" value="GIE20340.1"/>
    <property type="molecule type" value="Genomic_DNA"/>
</dbReference>
<gene>
    <name evidence="1" type="ORF">Ahu01nite_034420</name>
</gene>
<keyword evidence="2" id="KW-1185">Reference proteome</keyword>
<organism evidence="1 2">
    <name type="scientific">Winogradskya humida</name>
    <dbReference type="NCBI Taxonomy" id="113566"/>
    <lineage>
        <taxon>Bacteria</taxon>
        <taxon>Bacillati</taxon>
        <taxon>Actinomycetota</taxon>
        <taxon>Actinomycetes</taxon>
        <taxon>Micromonosporales</taxon>
        <taxon>Micromonosporaceae</taxon>
        <taxon>Winogradskya</taxon>
    </lineage>
</organism>
<reference evidence="1 2" key="1">
    <citation type="submission" date="2021-01" db="EMBL/GenBank/DDBJ databases">
        <title>Whole genome shotgun sequence of Actinoplanes humidus NBRC 14915.</title>
        <authorList>
            <person name="Komaki H."/>
            <person name="Tamura T."/>
        </authorList>
    </citation>
    <scope>NUCLEOTIDE SEQUENCE [LARGE SCALE GENOMIC DNA]</scope>
    <source>
        <strain evidence="1 2">NBRC 14915</strain>
    </source>
</reference>
<sequence>MASVRVRPFLTMAVIPTRVTEHVHCARTRRPSGVAGLRGWSITATAFRGGRPQASLAAWPIHVFEEHDYCYGIGPLVMRLKRVEWGKPIPHEGDVWLEVEGTVIDPRTGRPGPVRQVLVRAGRLPNPPARKRPRLRP</sequence>
<evidence type="ECO:0000313" key="2">
    <source>
        <dbReference type="Proteomes" id="UP000603200"/>
    </source>
</evidence>
<comment type="caution">
    <text evidence="1">The sequence shown here is derived from an EMBL/GenBank/DDBJ whole genome shotgun (WGS) entry which is preliminary data.</text>
</comment>
<dbReference type="Proteomes" id="UP000603200">
    <property type="component" value="Unassembled WGS sequence"/>
</dbReference>
<name>A0ABQ3ZP30_9ACTN</name>
<protein>
    <submittedName>
        <fullName evidence="1">Uncharacterized protein</fullName>
    </submittedName>
</protein>
<proteinExistence type="predicted"/>
<accession>A0ABQ3ZP30</accession>
<evidence type="ECO:0000313" key="1">
    <source>
        <dbReference type="EMBL" id="GIE20340.1"/>
    </source>
</evidence>